<gene>
    <name evidence="2" type="ORF">H8S75_24135</name>
</gene>
<feature type="transmembrane region" description="Helical" evidence="1">
    <location>
        <begin position="32"/>
        <end position="50"/>
    </location>
</feature>
<keyword evidence="3" id="KW-1185">Reference proteome</keyword>
<comment type="caution">
    <text evidence="2">The sequence shown here is derived from an EMBL/GenBank/DDBJ whole genome shotgun (WGS) entry which is preliminary data.</text>
</comment>
<keyword evidence="1" id="KW-0472">Membrane</keyword>
<organism evidence="2 3">
    <name type="scientific">Hungatella hominis</name>
    <dbReference type="NCBI Taxonomy" id="2763050"/>
    <lineage>
        <taxon>Bacteria</taxon>
        <taxon>Bacillati</taxon>
        <taxon>Bacillota</taxon>
        <taxon>Clostridia</taxon>
        <taxon>Lachnospirales</taxon>
        <taxon>Lachnospiraceae</taxon>
        <taxon>Hungatella</taxon>
    </lineage>
</organism>
<sequence>MLYIFLNMIGIEAGGFLSGLVKKIISKKQIDAGLIIANLCIAAVGIQGAITTKNSALMIISCVLGALAGAGCDLDGKFNRFGGFLKSKFKKANKNFVKGFITVFMIQCVGSMAIVGPLDIGLKGDASILIFKIVLDTCSSLIYGAIYGPSVMLSGPFVFLYETVIFLLAGALHPFLTDAVINEISAIGSLLIFAMSLDLLDILHLKVANYLPALLGPVAYYLILMVIR</sequence>
<accession>A0ABR7HCX2</accession>
<dbReference type="PANTHER" id="PTHR36111">
    <property type="entry name" value="INNER MEMBRANE PROTEIN-RELATED"/>
    <property type="match status" value="1"/>
</dbReference>
<keyword evidence="1" id="KW-1133">Transmembrane helix</keyword>
<name>A0ABR7HCX2_9FIRM</name>
<dbReference type="RefSeq" id="WP_187023732.1">
    <property type="nucleotide sequence ID" value="NZ_JACOPB010000015.1"/>
</dbReference>
<protein>
    <submittedName>
        <fullName evidence="2">DUF554 domain-containing protein</fullName>
    </submittedName>
</protein>
<evidence type="ECO:0000313" key="3">
    <source>
        <dbReference type="Proteomes" id="UP000634672"/>
    </source>
</evidence>
<dbReference type="EMBL" id="JACOPB010000015">
    <property type="protein sequence ID" value="MBC5711031.1"/>
    <property type="molecule type" value="Genomic_DNA"/>
</dbReference>
<dbReference type="Proteomes" id="UP000634672">
    <property type="component" value="Unassembled WGS sequence"/>
</dbReference>
<evidence type="ECO:0000256" key="1">
    <source>
        <dbReference type="SAM" id="Phobius"/>
    </source>
</evidence>
<proteinExistence type="predicted"/>
<dbReference type="Pfam" id="PF04474">
    <property type="entry name" value="DUF554"/>
    <property type="match status" value="1"/>
</dbReference>
<feature type="transmembrane region" description="Helical" evidence="1">
    <location>
        <begin position="153"/>
        <end position="173"/>
    </location>
</feature>
<dbReference type="InterPro" id="IPR007563">
    <property type="entry name" value="DUF554"/>
</dbReference>
<feature type="transmembrane region" description="Helical" evidence="1">
    <location>
        <begin position="207"/>
        <end position="227"/>
    </location>
</feature>
<evidence type="ECO:0000313" key="2">
    <source>
        <dbReference type="EMBL" id="MBC5711031.1"/>
    </source>
</evidence>
<feature type="transmembrane region" description="Helical" evidence="1">
    <location>
        <begin position="126"/>
        <end position="146"/>
    </location>
</feature>
<feature type="transmembrane region" description="Helical" evidence="1">
    <location>
        <begin position="56"/>
        <end position="74"/>
    </location>
</feature>
<keyword evidence="1" id="KW-0812">Transmembrane</keyword>
<feature type="transmembrane region" description="Helical" evidence="1">
    <location>
        <begin position="95"/>
        <end position="114"/>
    </location>
</feature>
<dbReference type="PANTHER" id="PTHR36111:SF2">
    <property type="entry name" value="INNER MEMBRANE PROTEIN"/>
    <property type="match status" value="1"/>
</dbReference>
<reference evidence="2 3" key="1">
    <citation type="submission" date="2020-08" db="EMBL/GenBank/DDBJ databases">
        <title>Genome public.</title>
        <authorList>
            <person name="Liu C."/>
            <person name="Sun Q."/>
        </authorList>
    </citation>
    <scope>NUCLEOTIDE SEQUENCE [LARGE SCALE GENOMIC DNA]</scope>
    <source>
        <strain evidence="2 3">NSJ-66</strain>
    </source>
</reference>